<feature type="compositionally biased region" description="Low complexity" evidence="1">
    <location>
        <begin position="601"/>
        <end position="613"/>
    </location>
</feature>
<feature type="region of interest" description="Disordered" evidence="1">
    <location>
        <begin position="619"/>
        <end position="638"/>
    </location>
</feature>
<organism evidence="2 3">
    <name type="scientific">Talaromyces pinophilus</name>
    <name type="common">Penicillium pinophilum</name>
    <dbReference type="NCBI Taxonomy" id="128442"/>
    <lineage>
        <taxon>Eukaryota</taxon>
        <taxon>Fungi</taxon>
        <taxon>Dikarya</taxon>
        <taxon>Ascomycota</taxon>
        <taxon>Pezizomycotina</taxon>
        <taxon>Eurotiomycetes</taxon>
        <taxon>Eurotiomycetidae</taxon>
        <taxon>Eurotiales</taxon>
        <taxon>Trichocomaceae</taxon>
        <taxon>Talaromyces</taxon>
        <taxon>Talaromyces sect. Talaromyces</taxon>
    </lineage>
</organism>
<feature type="compositionally biased region" description="Acidic residues" evidence="1">
    <location>
        <begin position="376"/>
        <end position="393"/>
    </location>
</feature>
<reference evidence="3" key="1">
    <citation type="journal article" date="2015" name="Genome Announc.">
        <title>Draft genome sequence of Talaromyces cellulolyticus strain Y-94, a source of lignocellulosic biomass-degrading enzymes.</title>
        <authorList>
            <person name="Fujii T."/>
            <person name="Koike H."/>
            <person name="Sawayama S."/>
            <person name="Yano S."/>
            <person name="Inoue H."/>
        </authorList>
    </citation>
    <scope>NUCLEOTIDE SEQUENCE [LARGE SCALE GENOMIC DNA]</scope>
    <source>
        <strain evidence="3">Y-94</strain>
    </source>
</reference>
<feature type="region of interest" description="Disordered" evidence="1">
    <location>
        <begin position="116"/>
        <end position="529"/>
    </location>
</feature>
<dbReference type="AlphaFoldDB" id="A0A6V8HBM0"/>
<feature type="region of interest" description="Disordered" evidence="1">
    <location>
        <begin position="1"/>
        <end position="74"/>
    </location>
</feature>
<keyword evidence="3" id="KW-1185">Reference proteome</keyword>
<protein>
    <submittedName>
        <fullName evidence="2">Uncharacterized protein</fullName>
    </submittedName>
</protein>
<feature type="region of interest" description="Disordered" evidence="1">
    <location>
        <begin position="953"/>
        <end position="978"/>
    </location>
</feature>
<feature type="compositionally biased region" description="Polar residues" evidence="1">
    <location>
        <begin position="463"/>
        <end position="472"/>
    </location>
</feature>
<feature type="region of interest" description="Disordered" evidence="1">
    <location>
        <begin position="583"/>
        <end position="614"/>
    </location>
</feature>
<evidence type="ECO:0000256" key="1">
    <source>
        <dbReference type="SAM" id="MobiDB-lite"/>
    </source>
</evidence>
<evidence type="ECO:0000313" key="3">
    <source>
        <dbReference type="Proteomes" id="UP000053095"/>
    </source>
</evidence>
<accession>A0A6V8HBM0</accession>
<name>A0A6V8HBM0_TALPI</name>
<feature type="compositionally biased region" description="Acidic residues" evidence="1">
    <location>
        <begin position="520"/>
        <end position="529"/>
    </location>
</feature>
<feature type="compositionally biased region" description="Basic and acidic residues" evidence="1">
    <location>
        <begin position="963"/>
        <end position="978"/>
    </location>
</feature>
<feature type="region of interest" description="Disordered" evidence="1">
    <location>
        <begin position="670"/>
        <end position="706"/>
    </location>
</feature>
<feature type="compositionally biased region" description="Polar residues" evidence="1">
    <location>
        <begin position="128"/>
        <end position="158"/>
    </location>
</feature>
<gene>
    <name evidence="2" type="ORF">TCE0_033r09258</name>
</gene>
<feature type="compositionally biased region" description="Acidic residues" evidence="1">
    <location>
        <begin position="402"/>
        <end position="412"/>
    </location>
</feature>
<feature type="compositionally biased region" description="Polar residues" evidence="1">
    <location>
        <begin position="310"/>
        <end position="323"/>
    </location>
</feature>
<feature type="compositionally biased region" description="Polar residues" evidence="1">
    <location>
        <begin position="179"/>
        <end position="211"/>
    </location>
</feature>
<feature type="compositionally biased region" description="Basic and acidic residues" evidence="1">
    <location>
        <begin position="685"/>
        <end position="695"/>
    </location>
</feature>
<feature type="compositionally biased region" description="Basic and acidic residues" evidence="1">
    <location>
        <begin position="439"/>
        <end position="448"/>
    </location>
</feature>
<feature type="compositionally biased region" description="Polar residues" evidence="1">
    <location>
        <begin position="37"/>
        <end position="49"/>
    </location>
</feature>
<feature type="compositionally biased region" description="Polar residues" evidence="1">
    <location>
        <begin position="619"/>
        <end position="634"/>
    </location>
</feature>
<evidence type="ECO:0000313" key="2">
    <source>
        <dbReference type="EMBL" id="GAM38496.1"/>
    </source>
</evidence>
<sequence>MAKGKFNGVNATRTSFAATGKDYGNNPGSRSFRRFSSIDTQEPLATQFSARPPSRESIASQDGDAGGYTAASLESQEGLATQFYPSNTRQNMLNADRAEPFMPNNAYDTGMLLGLLDRGNRQKPPLEQKSQQSVVESASRCTKQTPTAGSITSATLNNARDGRSPLKNSINGSRPKPSPKQQSQRLPSDFSSRRTNQTPTPNIGTSTTSDNVRNERPPSGKGINGIRRKPSPEQQPQSPNSTTSSDLGTNDERDGQEYDFMIPSQPKIARNSSQSQRRRSISEGRSSQRPKKASEKGVEGTDMNLEDEVTSFQVHLPSSSDTTAPIAKAGGNPVKPPEERSGVTRTQLTEPARREKRSHRDPWSGMTKLRRRDVVIPEDQEELLEQDDHEDDQPPSPKPLSDEGESDSEAESEIPWSPSPPRDQPKSAAPPDSPTQQDNGRRPADITKKHANGTADPVDGVNLETQAGTPLSPSGVDQRADSTQDADASPDYNQGHNSNMSLQPRSIVQSPSKDHRSQDEVAELSDDSDMEMAVPQALLINSQDIASQIVFSGPLACDSSNVSSAPAGQVQILNTPAVALNRAAAKRTEHAPSHSQDWTAQQSSSGSNKSSSQLIANSLNDTEASSSHSPQLQDAQRPLVADSQITNGDLPGSSLSSHQDSQRLLEVIPDSSLRLSGPHTQVSPQRHESPQERVENGPSPSRAMVNGNGLKRRAAELEDEVIEESPSKQAKMLPDRTVDAPRIQNTVDADYDAVDQRNNEYASLNNGALRVYDMFKRSYPKYAGNFDHFQALCFDLQSLHRRGVLESSFLWDDFIMRHWVDYGTHVQKCISSGEEYESYEDFFCRNFTKPSFRKRNLTHRTLNIVVSSRLESSEQRLITIEKGMQTIDDNSASATVIRPLVADQCFKSTSKESNTQSTTSDVSVVVDRPHQANIGVKLSASPKKRPVIVGGGIQVNLEPPTPSDHRLGEQPKEVEHENRAIEETPPPDIIMDEDIVDNEREITPEDFTSDYHDTASIELGLDVMEEILISHQDDEDGNAPNTVETRFEQISRMRRDDAQAIQALFTTEVPPASEEEDASTPFKTWARDDQNIVSERRRRGGYEVPLDENGNIVVEEFPRVIDEENEEEELVSKNEVLVLSFFSATWA</sequence>
<feature type="compositionally biased region" description="Low complexity" evidence="1">
    <location>
        <begin position="232"/>
        <end position="245"/>
    </location>
</feature>
<feature type="compositionally biased region" description="Polar residues" evidence="1">
    <location>
        <begin position="481"/>
        <end position="511"/>
    </location>
</feature>
<proteinExistence type="predicted"/>
<dbReference type="EMBL" id="DF933829">
    <property type="protein sequence ID" value="GAM38496.1"/>
    <property type="molecule type" value="Genomic_DNA"/>
</dbReference>
<dbReference type="Proteomes" id="UP000053095">
    <property type="component" value="Unassembled WGS sequence"/>
</dbReference>
<comment type="caution">
    <text evidence="2">The sequence shown here is derived from an EMBL/GenBank/DDBJ whole genome shotgun (WGS) entry which is preliminary data.</text>
</comment>